<dbReference type="GO" id="GO:0003677">
    <property type="term" value="F:DNA binding"/>
    <property type="evidence" value="ECO:0007669"/>
    <property type="project" value="InterPro"/>
</dbReference>
<gene>
    <name evidence="3" type="ORF">AWE51_00440</name>
</gene>
<comment type="caution">
    <text evidence="3">The sequence shown here is derived from an EMBL/GenBank/DDBJ whole genome shotgun (WGS) entry which is preliminary data.</text>
</comment>
<feature type="transmembrane region" description="Helical" evidence="1">
    <location>
        <begin position="121"/>
        <end position="144"/>
    </location>
</feature>
<evidence type="ECO:0000313" key="4">
    <source>
        <dbReference type="Proteomes" id="UP000076715"/>
    </source>
</evidence>
<accession>A0A163C0E8</accession>
<feature type="domain" description="HTH LytTR-type" evidence="2">
    <location>
        <begin position="166"/>
        <end position="270"/>
    </location>
</feature>
<dbReference type="Gene3D" id="2.40.50.1020">
    <property type="entry name" value="LytTr DNA-binding domain"/>
    <property type="match status" value="1"/>
</dbReference>
<reference evidence="3 4" key="1">
    <citation type="submission" date="2016-01" db="EMBL/GenBank/DDBJ databases">
        <title>The draft genome sequence of Aquimarina sp. RZW4-3-2.</title>
        <authorList>
            <person name="Wang Y."/>
        </authorList>
    </citation>
    <scope>NUCLEOTIDE SEQUENCE [LARGE SCALE GENOMIC DNA]</scope>
    <source>
        <strain evidence="3 4">RZW4-3-2</strain>
    </source>
</reference>
<evidence type="ECO:0000256" key="1">
    <source>
        <dbReference type="SAM" id="Phobius"/>
    </source>
</evidence>
<evidence type="ECO:0000259" key="2">
    <source>
        <dbReference type="SMART" id="SM00850"/>
    </source>
</evidence>
<dbReference type="STRING" id="1642818.AWE51_00440"/>
<dbReference type="SMART" id="SM00850">
    <property type="entry name" value="LytTR"/>
    <property type="match status" value="1"/>
</dbReference>
<dbReference type="EMBL" id="LQRT01000002">
    <property type="protein sequence ID" value="KZS41945.1"/>
    <property type="molecule type" value="Genomic_DNA"/>
</dbReference>
<keyword evidence="4" id="KW-1185">Reference proteome</keyword>
<feature type="transmembrane region" description="Helical" evidence="1">
    <location>
        <begin position="49"/>
        <end position="68"/>
    </location>
</feature>
<sequence>MKILRDILKTTFSFKKPHLQKALGLLGISVIANHLTQSDHFPLSDSYNFPLYSIITTMVIGTAVMLIAERNFKRYKNKYFLKQLNVRVLGLFLLSTLGYIVLIYIPVYYIFGWIIDADYQFYYLLTGLVITLMLSLIFIVVMFAQDIYDLHKLETIEGKLSITKGGKRRLITYKEIGYFFSEDKVVYVLLMNGDTLATDFSLNEIESNTNIKLFFRANRQTFLHARAVDEIEKIENGKLSVSLKPGTFGKNISKNIISRYKKQEFIDWFEHKL</sequence>
<protein>
    <recommendedName>
        <fullName evidence="2">HTH LytTR-type domain-containing protein</fullName>
    </recommendedName>
</protein>
<evidence type="ECO:0000313" key="3">
    <source>
        <dbReference type="EMBL" id="KZS41945.1"/>
    </source>
</evidence>
<dbReference type="RefSeq" id="WP_066308818.1">
    <property type="nucleotide sequence ID" value="NZ_LQRT01000002.1"/>
</dbReference>
<keyword evidence="1" id="KW-0812">Transmembrane</keyword>
<proteinExistence type="predicted"/>
<organism evidence="3 4">
    <name type="scientific">Aquimarina aggregata</name>
    <dbReference type="NCBI Taxonomy" id="1642818"/>
    <lineage>
        <taxon>Bacteria</taxon>
        <taxon>Pseudomonadati</taxon>
        <taxon>Bacteroidota</taxon>
        <taxon>Flavobacteriia</taxon>
        <taxon>Flavobacteriales</taxon>
        <taxon>Flavobacteriaceae</taxon>
        <taxon>Aquimarina</taxon>
    </lineage>
</organism>
<dbReference type="AlphaFoldDB" id="A0A163C0E8"/>
<dbReference type="OrthoDB" id="1426980at2"/>
<name>A0A163C0E8_9FLAO</name>
<dbReference type="InterPro" id="IPR007492">
    <property type="entry name" value="LytTR_DNA-bd_dom"/>
</dbReference>
<keyword evidence="1" id="KW-1133">Transmembrane helix</keyword>
<feature type="transmembrane region" description="Helical" evidence="1">
    <location>
        <begin position="89"/>
        <end position="115"/>
    </location>
</feature>
<dbReference type="Pfam" id="PF04397">
    <property type="entry name" value="LytTR"/>
    <property type="match status" value="1"/>
</dbReference>
<dbReference type="Proteomes" id="UP000076715">
    <property type="component" value="Unassembled WGS sequence"/>
</dbReference>
<keyword evidence="1" id="KW-0472">Membrane</keyword>